<gene>
    <name evidence="2" type="ORF">RN87_05920</name>
</gene>
<dbReference type="Gene3D" id="3.40.50.720">
    <property type="entry name" value="NAD(P)-binding Rossmann-like Domain"/>
    <property type="match status" value="1"/>
</dbReference>
<reference evidence="2 3" key="1">
    <citation type="submission" date="2015-11" db="EMBL/GenBank/DDBJ databases">
        <authorList>
            <person name="Zhang Y."/>
            <person name="Guo Z."/>
        </authorList>
    </citation>
    <scope>NUCLEOTIDE SEQUENCE [LARGE SCALE GENOMIC DNA]</scope>
    <source>
        <strain evidence="2 3">ChDC F174</strain>
    </source>
</reference>
<dbReference type="OrthoDB" id="9785372at2"/>
<dbReference type="AlphaFoldDB" id="A0A0S2ZM82"/>
<dbReference type="Pfam" id="PF13460">
    <property type="entry name" value="NAD_binding_10"/>
    <property type="match status" value="1"/>
</dbReference>
<proteinExistence type="predicted"/>
<dbReference type="InterPro" id="IPR051606">
    <property type="entry name" value="Polyketide_Oxido-like"/>
</dbReference>
<organism evidence="2">
    <name type="scientific">Fusobacterium hwasookii ChDC F174</name>
    <dbReference type="NCBI Taxonomy" id="1307442"/>
    <lineage>
        <taxon>Bacteria</taxon>
        <taxon>Fusobacteriati</taxon>
        <taxon>Fusobacteriota</taxon>
        <taxon>Fusobacteriia</taxon>
        <taxon>Fusobacteriales</taxon>
        <taxon>Fusobacteriaceae</taxon>
        <taxon>Fusobacterium</taxon>
    </lineage>
</organism>
<dbReference type="KEGG" id="fhw:RN87_05920"/>
<evidence type="ECO:0000313" key="3">
    <source>
        <dbReference type="Proteomes" id="UP000063275"/>
    </source>
</evidence>
<dbReference type="SUPFAM" id="SSF51735">
    <property type="entry name" value="NAD(P)-binding Rossmann-fold domains"/>
    <property type="match status" value="1"/>
</dbReference>
<dbReference type="PANTHER" id="PTHR43355:SF2">
    <property type="entry name" value="FLAVIN REDUCTASE (NADPH)"/>
    <property type="match status" value="1"/>
</dbReference>
<evidence type="ECO:0000313" key="2">
    <source>
        <dbReference type="EMBL" id="ALQ40066.1"/>
    </source>
</evidence>
<sequence length="209" mass="23289">MKIAVLAANGKLGSLIVKEAVERGNDVTAIVREENKTVAKKSIKKDILDLAENDLKDYDVVITAFGAWTEDTLPLHKTTVEHLANILANKNTRFLVVGGAGSLYTDESLTTQLFTTPDFPTDYYPIASNQAKGLDVLRNRKDVKWTYVSPAAEFEFDWERKGEYQLAGEVFTVNAKGKSEISYADYAIAMVDEAEKGNHINQRISVLWK</sequence>
<protein>
    <submittedName>
        <fullName evidence="2">NADH-flavin reductase</fullName>
    </submittedName>
</protein>
<name>A0A0S2ZM82_9FUSO</name>
<dbReference type="Proteomes" id="UP000063275">
    <property type="component" value="Chromosome"/>
</dbReference>
<dbReference type="GO" id="GO:0016646">
    <property type="term" value="F:oxidoreductase activity, acting on the CH-NH group of donors, NAD or NADP as acceptor"/>
    <property type="evidence" value="ECO:0007669"/>
    <property type="project" value="TreeGrafter"/>
</dbReference>
<evidence type="ECO:0000259" key="1">
    <source>
        <dbReference type="Pfam" id="PF13460"/>
    </source>
</evidence>
<accession>A0A0S2ZM82</accession>
<feature type="domain" description="NAD(P)-binding" evidence="1">
    <location>
        <begin position="8"/>
        <end position="192"/>
    </location>
</feature>
<dbReference type="InterPro" id="IPR016040">
    <property type="entry name" value="NAD(P)-bd_dom"/>
</dbReference>
<dbReference type="EMBL" id="CP013331">
    <property type="protein sequence ID" value="ALQ40066.1"/>
    <property type="molecule type" value="Genomic_DNA"/>
</dbReference>
<dbReference type="CDD" id="cd05244">
    <property type="entry name" value="BVR-B_like_SDR_a"/>
    <property type="match status" value="1"/>
</dbReference>
<dbReference type="PANTHER" id="PTHR43355">
    <property type="entry name" value="FLAVIN REDUCTASE (NADPH)"/>
    <property type="match status" value="1"/>
</dbReference>
<dbReference type="RefSeq" id="WP_029493323.1">
    <property type="nucleotide sequence ID" value="NZ_ATKF01000065.1"/>
</dbReference>
<dbReference type="InterPro" id="IPR036291">
    <property type="entry name" value="NAD(P)-bd_dom_sf"/>
</dbReference>